<evidence type="ECO:0000256" key="1">
    <source>
        <dbReference type="SAM" id="Phobius"/>
    </source>
</evidence>
<reference evidence="2" key="1">
    <citation type="submission" date="2020-03" db="EMBL/GenBank/DDBJ databases">
        <title>The deep terrestrial virosphere.</title>
        <authorList>
            <person name="Holmfeldt K."/>
            <person name="Nilsson E."/>
            <person name="Simone D."/>
            <person name="Lopez-Fernandez M."/>
            <person name="Wu X."/>
            <person name="de Brujin I."/>
            <person name="Lundin D."/>
            <person name="Andersson A."/>
            <person name="Bertilsson S."/>
            <person name="Dopson M."/>
        </authorList>
    </citation>
    <scope>NUCLEOTIDE SEQUENCE</scope>
    <source>
        <strain evidence="2">TM448A00302</strain>
    </source>
</reference>
<organism evidence="2">
    <name type="scientific">viral metagenome</name>
    <dbReference type="NCBI Taxonomy" id="1070528"/>
    <lineage>
        <taxon>unclassified sequences</taxon>
        <taxon>metagenomes</taxon>
        <taxon>organismal metagenomes</taxon>
    </lineage>
</organism>
<keyword evidence="1" id="KW-0812">Transmembrane</keyword>
<proteinExistence type="predicted"/>
<feature type="transmembrane region" description="Helical" evidence="1">
    <location>
        <begin position="6"/>
        <end position="24"/>
    </location>
</feature>
<gene>
    <name evidence="2" type="ORF">TM448A00302_0005</name>
</gene>
<sequence length="52" mass="5559">MKFRPAIWLGIIALTAICIVGMFLDFQEVAIAGVVGIASLLPKVLESEEAGR</sequence>
<dbReference type="AlphaFoldDB" id="A0A6H1ZF44"/>
<keyword evidence="1" id="KW-0472">Membrane</keyword>
<accession>A0A6H1ZF44</accession>
<dbReference type="EMBL" id="MT144001">
    <property type="protein sequence ID" value="QJA45997.1"/>
    <property type="molecule type" value="Genomic_DNA"/>
</dbReference>
<protein>
    <submittedName>
        <fullName evidence="2">Uncharacterized protein</fullName>
    </submittedName>
</protein>
<evidence type="ECO:0000313" key="2">
    <source>
        <dbReference type="EMBL" id="QJA45997.1"/>
    </source>
</evidence>
<name>A0A6H1ZF44_9ZZZZ</name>
<keyword evidence="1" id="KW-1133">Transmembrane helix</keyword>